<sequence>MAESIFKCSQTPAADVNATRLSVAKVCEPVSGTPWTVQQPNEISSYSADITKTQRTPISTDRSARKGTVTNVEVAPGFQTDLTLDTFRYWGDGFLYSKWVGAGAIDIDVTSVDTDAYNVATLDATLPEGALVYATGFTLAANNGLKTVGADSTTTAINVSGLTAEASPPAEARLYLVGYAAASGDIAVNSNGQLTSATLDFSTLGLVPGQYIYIDGLTQSVTSKMARVTMVGDHVLTLANSEFTTEEGTGKTVRLFVSSFVRNVPVDSAEFVKTEYTMEARYNTTPVIYEYARAVAANQMTINASLTEKMTMDLTFVAQDLSAPSETALPGSGYIEFVANEAYNTVTNLNRVRLTGIDDSGLSTFLKDVTVTVNNNVSGENVLGVMGAAFTNVGNLEITMETETVMTDGAVLAAIRNNATVNFELAGVNGDGAIVVNIPAMTLGDGSKNLATGEKVKVTVSGNAHEEESIGFMIGFSLFPYLPTA</sequence>
<evidence type="ECO:0000313" key="1">
    <source>
        <dbReference type="EMBL" id="APU92798.1"/>
    </source>
</evidence>
<organism evidence="1 2">
    <name type="scientific">Salmonella phage vB_SenS_Sasha</name>
    <dbReference type="NCBI Taxonomy" id="1913114"/>
    <lineage>
        <taxon>Viruses</taxon>
        <taxon>Duplodnaviria</taxon>
        <taxon>Heunggongvirae</taxon>
        <taxon>Uroviricota</taxon>
        <taxon>Caudoviricetes</taxon>
        <taxon>Sashavirus</taxon>
        <taxon>Sashavirus sasha</taxon>
    </lineage>
</organism>
<proteinExistence type="predicted"/>
<protein>
    <submittedName>
        <fullName evidence="1">Major tail tube protein</fullName>
    </submittedName>
</protein>
<gene>
    <name evidence="1" type="ORF">CPTSasha_42</name>
</gene>
<dbReference type="Proteomes" id="UP000223290">
    <property type="component" value="Segment"/>
</dbReference>
<accession>A0A1P8DTQ0</accession>
<reference evidence="2" key="1">
    <citation type="submission" date="2016-10" db="EMBL/GenBank/DDBJ databases">
        <title>Complete genome of Salmonella enterica bacteriophage Sasha.</title>
        <authorList>
            <person name="Zeng C."/>
            <person name="Xie Y."/>
            <person name="Gill J.J."/>
        </authorList>
    </citation>
    <scope>NUCLEOTIDE SEQUENCE [LARGE SCALE GENOMIC DNA]</scope>
</reference>
<keyword evidence="2" id="KW-1185">Reference proteome</keyword>
<evidence type="ECO:0000313" key="2">
    <source>
        <dbReference type="Proteomes" id="UP000223290"/>
    </source>
</evidence>
<name>A0A1P8DTQ0_9CAUD</name>
<dbReference type="EMBL" id="KX987158">
    <property type="protein sequence ID" value="APU92798.1"/>
    <property type="molecule type" value="Genomic_DNA"/>
</dbReference>
<dbReference type="Pfam" id="PF18906">
    <property type="entry name" value="Phage_tube_2"/>
    <property type="match status" value="1"/>
</dbReference>
<dbReference type="InterPro" id="IPR044000">
    <property type="entry name" value="Phage_tube_2"/>
</dbReference>